<name>A0A7X0LIQ9_9BACT</name>
<dbReference type="CDD" id="cd00683">
    <property type="entry name" value="Trans_IPPS_HH"/>
    <property type="match status" value="1"/>
</dbReference>
<comment type="caution">
    <text evidence="1">The sequence shown here is derived from an EMBL/GenBank/DDBJ whole genome shotgun (WGS) entry which is preliminary data.</text>
</comment>
<dbReference type="AlphaFoldDB" id="A0A7X0LIQ9"/>
<dbReference type="Gene3D" id="1.10.600.10">
    <property type="entry name" value="Farnesyl Diphosphate Synthase"/>
    <property type="match status" value="1"/>
</dbReference>
<dbReference type="InterPro" id="IPR002060">
    <property type="entry name" value="Squ/phyt_synthse"/>
</dbReference>
<dbReference type="SFLD" id="SFLDG01018">
    <property type="entry name" value="Squalene/Phytoene_Synthase_Lik"/>
    <property type="match status" value="1"/>
</dbReference>
<dbReference type="InterPro" id="IPR044843">
    <property type="entry name" value="Trans_IPPS_bact-type"/>
</dbReference>
<dbReference type="RefSeq" id="WP_184675649.1">
    <property type="nucleotide sequence ID" value="NZ_JACHGY010000001.1"/>
</dbReference>
<dbReference type="InterPro" id="IPR008949">
    <property type="entry name" value="Isoprenoid_synthase_dom_sf"/>
</dbReference>
<dbReference type="Pfam" id="PF00494">
    <property type="entry name" value="SQS_PSY"/>
    <property type="match status" value="1"/>
</dbReference>
<keyword evidence="2" id="KW-1185">Reference proteome</keyword>
<dbReference type="EMBL" id="JACHGY010000001">
    <property type="protein sequence ID" value="MBB6428475.1"/>
    <property type="molecule type" value="Genomic_DNA"/>
</dbReference>
<dbReference type="SFLD" id="SFLDG01212">
    <property type="entry name" value="Phytoene_synthase_like"/>
    <property type="match status" value="1"/>
</dbReference>
<accession>A0A7X0LIQ9</accession>
<dbReference type="GO" id="GO:0016114">
    <property type="term" value="P:terpenoid biosynthetic process"/>
    <property type="evidence" value="ECO:0007669"/>
    <property type="project" value="UniProtKB-ARBA"/>
</dbReference>
<dbReference type="Proteomes" id="UP000541810">
    <property type="component" value="Unassembled WGS sequence"/>
</dbReference>
<gene>
    <name evidence="1" type="ORF">HNQ40_000281</name>
</gene>
<dbReference type="SFLD" id="SFLDS00005">
    <property type="entry name" value="Isoprenoid_Synthase_Type_I"/>
    <property type="match status" value="1"/>
</dbReference>
<sequence length="337" mass="38414">MPRPIIQELETYGPDRSDALSPAQAREYTQAMTRANHENFSVASRFLPRELRDDFHAVYAFCRWADDLGDERAEGDDPSRGIELLEWWSDELERCYRGEPRHPVFVALHETIQKHDLPQQPFADLISAFTQDQYQKRYETWDQVLDYCTRSANPVGRLVLRLYGTHDDEADQLADATCTALQLANFWQDVRRDILERDRVYIPADLATVHGLELEAMVRLTRLDEAVRCAACGTAALANSGLGKASGGLGELMPAYRATLHALVQKTWPLFEEGRQLWPVVGPRVRSDLKLYTLGGETVLRKIERLRYDTWTQRPVIGNLTKAKLMLRVLAGRVFGG</sequence>
<dbReference type="InterPro" id="IPR033904">
    <property type="entry name" value="Trans_IPPS_HH"/>
</dbReference>
<evidence type="ECO:0000313" key="1">
    <source>
        <dbReference type="EMBL" id="MBB6428475.1"/>
    </source>
</evidence>
<dbReference type="SUPFAM" id="SSF48576">
    <property type="entry name" value="Terpenoid synthases"/>
    <property type="match status" value="1"/>
</dbReference>
<dbReference type="GO" id="GO:0004311">
    <property type="term" value="F:geranylgeranyl diphosphate synthase activity"/>
    <property type="evidence" value="ECO:0007669"/>
    <property type="project" value="InterPro"/>
</dbReference>
<evidence type="ECO:0000313" key="2">
    <source>
        <dbReference type="Proteomes" id="UP000541810"/>
    </source>
</evidence>
<reference evidence="1 2" key="1">
    <citation type="submission" date="2020-08" db="EMBL/GenBank/DDBJ databases">
        <title>Genomic Encyclopedia of Type Strains, Phase IV (KMG-IV): sequencing the most valuable type-strain genomes for metagenomic binning, comparative biology and taxonomic classification.</title>
        <authorList>
            <person name="Goeker M."/>
        </authorList>
    </citation>
    <scope>NUCLEOTIDE SEQUENCE [LARGE SCALE GENOMIC DNA]</scope>
    <source>
        <strain evidence="1 2">DSM 103725</strain>
    </source>
</reference>
<dbReference type="GO" id="GO:0051996">
    <property type="term" value="F:squalene synthase [NAD(P)H] activity"/>
    <property type="evidence" value="ECO:0007669"/>
    <property type="project" value="InterPro"/>
</dbReference>
<dbReference type="PANTHER" id="PTHR31480">
    <property type="entry name" value="BIFUNCTIONAL LYCOPENE CYCLASE/PHYTOENE SYNTHASE"/>
    <property type="match status" value="1"/>
</dbReference>
<proteinExistence type="predicted"/>
<protein>
    <submittedName>
        <fullName evidence="1">Squalene synthase HpnC</fullName>
    </submittedName>
</protein>
<organism evidence="1 2">
    <name type="scientific">Algisphaera agarilytica</name>
    <dbReference type="NCBI Taxonomy" id="1385975"/>
    <lineage>
        <taxon>Bacteria</taxon>
        <taxon>Pseudomonadati</taxon>
        <taxon>Planctomycetota</taxon>
        <taxon>Phycisphaerae</taxon>
        <taxon>Phycisphaerales</taxon>
        <taxon>Phycisphaeraceae</taxon>
        <taxon>Algisphaera</taxon>
    </lineage>
</organism>